<evidence type="ECO:0000313" key="2">
    <source>
        <dbReference type="Proteomes" id="UP000324222"/>
    </source>
</evidence>
<dbReference type="AlphaFoldDB" id="A0A5B7DF66"/>
<keyword evidence="2" id="KW-1185">Reference proteome</keyword>
<evidence type="ECO:0000313" key="1">
    <source>
        <dbReference type="EMBL" id="MPC19726.1"/>
    </source>
</evidence>
<accession>A0A5B7DF66</accession>
<reference evidence="1 2" key="1">
    <citation type="submission" date="2019-05" db="EMBL/GenBank/DDBJ databases">
        <title>Another draft genome of Portunus trituberculatus and its Hox gene families provides insights of decapod evolution.</title>
        <authorList>
            <person name="Jeong J.-H."/>
            <person name="Song I."/>
            <person name="Kim S."/>
            <person name="Choi T."/>
            <person name="Kim D."/>
            <person name="Ryu S."/>
            <person name="Kim W."/>
        </authorList>
    </citation>
    <scope>NUCLEOTIDE SEQUENCE [LARGE SCALE GENOMIC DNA]</scope>
    <source>
        <tissue evidence="1">Muscle</tissue>
    </source>
</reference>
<proteinExistence type="predicted"/>
<name>A0A5B7DF66_PORTR</name>
<organism evidence="1 2">
    <name type="scientific">Portunus trituberculatus</name>
    <name type="common">Swimming crab</name>
    <name type="synonym">Neptunus trituberculatus</name>
    <dbReference type="NCBI Taxonomy" id="210409"/>
    <lineage>
        <taxon>Eukaryota</taxon>
        <taxon>Metazoa</taxon>
        <taxon>Ecdysozoa</taxon>
        <taxon>Arthropoda</taxon>
        <taxon>Crustacea</taxon>
        <taxon>Multicrustacea</taxon>
        <taxon>Malacostraca</taxon>
        <taxon>Eumalacostraca</taxon>
        <taxon>Eucarida</taxon>
        <taxon>Decapoda</taxon>
        <taxon>Pleocyemata</taxon>
        <taxon>Brachyura</taxon>
        <taxon>Eubrachyura</taxon>
        <taxon>Portunoidea</taxon>
        <taxon>Portunidae</taxon>
        <taxon>Portuninae</taxon>
        <taxon>Portunus</taxon>
    </lineage>
</organism>
<dbReference type="EMBL" id="VSRR010000798">
    <property type="protein sequence ID" value="MPC19726.1"/>
    <property type="molecule type" value="Genomic_DNA"/>
</dbReference>
<comment type="caution">
    <text evidence="1">The sequence shown here is derived from an EMBL/GenBank/DDBJ whole genome shotgun (WGS) entry which is preliminary data.</text>
</comment>
<sequence>MDGLRAGAAEGLTAMRCAWGRTRPGKSSKCSLMERPISIASLFLVDSGTPYLQGVNRTTQALLILCGTGQ</sequence>
<dbReference type="Proteomes" id="UP000324222">
    <property type="component" value="Unassembled WGS sequence"/>
</dbReference>
<gene>
    <name evidence="1" type="ORF">E2C01_012652</name>
</gene>
<protein>
    <submittedName>
        <fullName evidence="1">Uncharacterized protein</fullName>
    </submittedName>
</protein>